<dbReference type="Proteomes" id="UP001183629">
    <property type="component" value="Unassembled WGS sequence"/>
</dbReference>
<evidence type="ECO:0000256" key="1">
    <source>
        <dbReference type="ARBA" id="ARBA00022801"/>
    </source>
</evidence>
<evidence type="ECO:0000259" key="3">
    <source>
        <dbReference type="Pfam" id="PF01156"/>
    </source>
</evidence>
<sequence>MIIDTDAKNEADDQFAVVHALLSPSVDVRGVIAAHFGIRPGRGERGMPDSRAEIDLLLGHLGMRDTVRAENGAAFAMPDAHTPVPSAGADLIVAEAMRADGPLYAAFLGPLTDMASALLIEPRIAERDLVVVWIGGPGYDGLDPSPGRPEFNLANDVVAANVVFRSALTVWQIPRSVFTQTAVGYAELEDRVAPCGPLGRYLVDQLVEWNAAHADTVMEYRCLGDSPAVAVIINPTAGQYESRPAYGFTWDAEYDTRTAYRPIRVYRTIDARFMFEDLFAKLRRAARDGT</sequence>
<dbReference type="PANTHER" id="PTHR12304:SF4">
    <property type="entry name" value="URIDINE NUCLEOSIDASE"/>
    <property type="match status" value="1"/>
</dbReference>
<protein>
    <submittedName>
        <fullName evidence="4">Inosine-uridine nucleoside N-ribohydrolase</fullName>
    </submittedName>
</protein>
<dbReference type="GO" id="GO:0006152">
    <property type="term" value="P:purine nucleoside catabolic process"/>
    <property type="evidence" value="ECO:0007669"/>
    <property type="project" value="TreeGrafter"/>
</dbReference>
<dbReference type="PANTHER" id="PTHR12304">
    <property type="entry name" value="INOSINE-URIDINE PREFERRING NUCLEOSIDE HYDROLASE"/>
    <property type="match status" value="1"/>
</dbReference>
<dbReference type="InterPro" id="IPR023186">
    <property type="entry name" value="IUNH"/>
</dbReference>
<evidence type="ECO:0000256" key="2">
    <source>
        <dbReference type="ARBA" id="ARBA00023295"/>
    </source>
</evidence>
<dbReference type="InterPro" id="IPR036452">
    <property type="entry name" value="Ribo_hydro-like"/>
</dbReference>
<evidence type="ECO:0000313" key="5">
    <source>
        <dbReference type="Proteomes" id="UP001183629"/>
    </source>
</evidence>
<name>A0AAE3ZKU8_9ACTN</name>
<comment type="caution">
    <text evidence="4">The sequence shown here is derived from an EMBL/GenBank/DDBJ whole genome shotgun (WGS) entry which is preliminary data.</text>
</comment>
<accession>A0AAE3ZKU8</accession>
<keyword evidence="2" id="KW-0326">Glycosidase</keyword>
<dbReference type="EMBL" id="JAVDYC010000001">
    <property type="protein sequence ID" value="MDR7320003.1"/>
    <property type="molecule type" value="Genomic_DNA"/>
</dbReference>
<dbReference type="Pfam" id="PF01156">
    <property type="entry name" value="IU_nuc_hydro"/>
    <property type="match status" value="1"/>
</dbReference>
<reference evidence="4 5" key="1">
    <citation type="submission" date="2023-07" db="EMBL/GenBank/DDBJ databases">
        <title>Sequencing the genomes of 1000 actinobacteria strains.</title>
        <authorList>
            <person name="Klenk H.-P."/>
        </authorList>
    </citation>
    <scope>NUCLEOTIDE SEQUENCE [LARGE SCALE GENOMIC DNA]</scope>
    <source>
        <strain evidence="4 5">DSM 44711</strain>
    </source>
</reference>
<dbReference type="SUPFAM" id="SSF53590">
    <property type="entry name" value="Nucleoside hydrolase"/>
    <property type="match status" value="1"/>
</dbReference>
<gene>
    <name evidence="4" type="ORF">J2S44_000253</name>
</gene>
<keyword evidence="1" id="KW-0378">Hydrolase</keyword>
<organism evidence="4 5">
    <name type="scientific">Catenuloplanes niger</name>
    <dbReference type="NCBI Taxonomy" id="587534"/>
    <lineage>
        <taxon>Bacteria</taxon>
        <taxon>Bacillati</taxon>
        <taxon>Actinomycetota</taxon>
        <taxon>Actinomycetes</taxon>
        <taxon>Micromonosporales</taxon>
        <taxon>Micromonosporaceae</taxon>
        <taxon>Catenuloplanes</taxon>
    </lineage>
</organism>
<dbReference type="GO" id="GO:0005829">
    <property type="term" value="C:cytosol"/>
    <property type="evidence" value="ECO:0007669"/>
    <property type="project" value="TreeGrafter"/>
</dbReference>
<dbReference type="Gene3D" id="3.90.245.10">
    <property type="entry name" value="Ribonucleoside hydrolase-like"/>
    <property type="match status" value="1"/>
</dbReference>
<dbReference type="InterPro" id="IPR001910">
    <property type="entry name" value="Inosine/uridine_hydrolase_dom"/>
</dbReference>
<dbReference type="GO" id="GO:0008477">
    <property type="term" value="F:purine nucleosidase activity"/>
    <property type="evidence" value="ECO:0007669"/>
    <property type="project" value="TreeGrafter"/>
</dbReference>
<proteinExistence type="predicted"/>
<keyword evidence="5" id="KW-1185">Reference proteome</keyword>
<evidence type="ECO:0000313" key="4">
    <source>
        <dbReference type="EMBL" id="MDR7320003.1"/>
    </source>
</evidence>
<dbReference type="AlphaFoldDB" id="A0AAE3ZKU8"/>
<feature type="domain" description="Inosine/uridine-preferring nucleoside hydrolase" evidence="3">
    <location>
        <begin position="59"/>
        <end position="271"/>
    </location>
</feature>
<dbReference type="RefSeq" id="WP_310408089.1">
    <property type="nucleotide sequence ID" value="NZ_JAVDYC010000001.1"/>
</dbReference>